<dbReference type="AlphaFoldDB" id="A0A495RB06"/>
<comment type="caution">
    <text evidence="1">The sequence shown here is derived from an EMBL/GenBank/DDBJ whole genome shotgun (WGS) entry which is preliminary data.</text>
</comment>
<dbReference type="Proteomes" id="UP000278542">
    <property type="component" value="Unassembled WGS sequence"/>
</dbReference>
<reference evidence="1 2" key="1">
    <citation type="submission" date="2018-10" db="EMBL/GenBank/DDBJ databases">
        <title>Genomic Encyclopedia of Type Strains, Phase IV (KMG-IV): sequencing the most valuable type-strain genomes for metagenomic binning, comparative biology and taxonomic classification.</title>
        <authorList>
            <person name="Goeker M."/>
        </authorList>
    </citation>
    <scope>NUCLEOTIDE SEQUENCE [LARGE SCALE GENOMIC DNA]</scope>
    <source>
        <strain evidence="1 2">DSM 22228</strain>
    </source>
</reference>
<dbReference type="Pfam" id="PF22759">
    <property type="entry name" value="E217_GP41"/>
    <property type="match status" value="1"/>
</dbReference>
<proteinExistence type="predicted"/>
<gene>
    <name evidence="1" type="ORF">DES39_1879</name>
</gene>
<keyword evidence="2" id="KW-1185">Reference proteome</keyword>
<evidence type="ECO:0000313" key="1">
    <source>
        <dbReference type="EMBL" id="RKS84667.1"/>
    </source>
</evidence>
<evidence type="ECO:0000313" key="2">
    <source>
        <dbReference type="Proteomes" id="UP000278542"/>
    </source>
</evidence>
<dbReference type="RefSeq" id="WP_121145517.1">
    <property type="nucleotide sequence ID" value="NZ_RBWY01000004.1"/>
</dbReference>
<organism evidence="1 2">
    <name type="scientific">Orbus hercynius</name>
    <dbReference type="NCBI Taxonomy" id="593135"/>
    <lineage>
        <taxon>Bacteria</taxon>
        <taxon>Pseudomonadati</taxon>
        <taxon>Pseudomonadota</taxon>
        <taxon>Gammaproteobacteria</taxon>
        <taxon>Orbales</taxon>
        <taxon>Orbaceae</taxon>
        <taxon>Orbus</taxon>
    </lineage>
</organism>
<protein>
    <recommendedName>
        <fullName evidence="3">Tail protein</fullName>
    </recommendedName>
</protein>
<dbReference type="EMBL" id="RBWY01000004">
    <property type="protein sequence ID" value="RKS84667.1"/>
    <property type="molecule type" value="Genomic_DNA"/>
</dbReference>
<evidence type="ECO:0008006" key="3">
    <source>
        <dbReference type="Google" id="ProtNLM"/>
    </source>
</evidence>
<sequence length="284" mass="31005">MDYQNQQLDFTITLANDSQSFSDGSRKVTYLSPRSTAQITSVNGTNSGKGSFRIWGLSRDTIAIITNMGIWRTGDKLNLLEVKANGITVYQGVIANCVADFNQAPDISVSIDCYASAFLMIEVAKPFSFNGEVKASEAIEAIIKPFGMTLVNNGVTSSLSNPYIVGSPYNQIMEIVNNVGCLVIFDYDTITLHSSDYIPSEPVITIAPETGLIGYPMYLRTHLTAKTYFNSSYKVGKPVKLITDLPLATGDYIIGGIEHNLSCNLIGGLYESNLLLYKVFNKSP</sequence>
<dbReference type="InterPro" id="IPR054496">
    <property type="entry name" value="E217_GP41"/>
</dbReference>
<dbReference type="OrthoDB" id="5690318at2"/>
<name>A0A495RB06_9GAMM</name>
<accession>A0A495RB06</accession>